<proteinExistence type="predicted"/>
<evidence type="ECO:0000313" key="2">
    <source>
        <dbReference type="Proteomes" id="UP001642540"/>
    </source>
</evidence>
<dbReference type="EMBL" id="CAXLJM020000034">
    <property type="protein sequence ID" value="CAL8103225.1"/>
    <property type="molecule type" value="Genomic_DNA"/>
</dbReference>
<sequence length="591" mass="69117">MEECQQGITELSISNGCQSRRASTEGVLAVNDKPEVVDVLTEYFRPLHKEYLEQKGQTQLYDPKLFKLDRNLMRSVFEFTWGPDVFKAPRPMLKRLHKELSQKFQAGPSDSDHLIQYFHVDAISTRLNLLVLSIALADINLVTQEISLLNMFIDDDRICRYSVATDACRFLLNALESLYDSLSTIHDDVWSKKILFTDYNTLPMLTQNFVKGLSVLFIKMFRVKNQERCDLMRMVQQNDKGSLEWTIYLSEMLRLKRRDVKPGRSKFPTKEEMDLVAQSLKMESTNPFVRLNLIDSVVDAMRESNGRFMCGELSDTHLQLRDSEHAIQWLRNECEKLTADFRYSVHINCIISDIFLRFVPARYFDPPFSKELLQTAYNLNPKNSRTCHRFGIFYRMTEKNIDMSLEFLEKSLCLDLGFYSANMDYFKTLLGKPDKYREVACRMKRRLASEEALGWRTVEISEFRFVLGIAYFAAGNKEETLRQWQEVMKLTEMPFSLSDLDQDCEFYHWDANVIGAEKLRGWMQNEFSTMESLEEHGDPAFDPEKKKVVGRLFHLMLGVQPMRPFPTPSPYTADFEHRMNQRILNEIMMGI</sequence>
<organism evidence="1 2">
    <name type="scientific">Orchesella dallaii</name>
    <dbReference type="NCBI Taxonomy" id="48710"/>
    <lineage>
        <taxon>Eukaryota</taxon>
        <taxon>Metazoa</taxon>
        <taxon>Ecdysozoa</taxon>
        <taxon>Arthropoda</taxon>
        <taxon>Hexapoda</taxon>
        <taxon>Collembola</taxon>
        <taxon>Entomobryomorpha</taxon>
        <taxon>Entomobryoidea</taxon>
        <taxon>Orchesellidae</taxon>
        <taxon>Orchesellinae</taxon>
        <taxon>Orchesella</taxon>
    </lineage>
</organism>
<reference evidence="1 2" key="1">
    <citation type="submission" date="2024-08" db="EMBL/GenBank/DDBJ databases">
        <authorList>
            <person name="Cucini C."/>
            <person name="Frati F."/>
        </authorList>
    </citation>
    <scope>NUCLEOTIDE SEQUENCE [LARGE SCALE GENOMIC DNA]</scope>
</reference>
<dbReference type="InterPro" id="IPR011990">
    <property type="entry name" value="TPR-like_helical_dom_sf"/>
</dbReference>
<comment type="caution">
    <text evidence="1">The sequence shown here is derived from an EMBL/GenBank/DDBJ whole genome shotgun (WGS) entry which is preliminary data.</text>
</comment>
<dbReference type="Gene3D" id="1.25.40.10">
    <property type="entry name" value="Tetratricopeptide repeat domain"/>
    <property type="match status" value="1"/>
</dbReference>
<gene>
    <name evidence="1" type="ORF">ODALV1_LOCUS11385</name>
</gene>
<accession>A0ABP1QH81</accession>
<protein>
    <submittedName>
        <fullName evidence="1">Uncharacterized protein</fullName>
    </submittedName>
</protein>
<dbReference type="Proteomes" id="UP001642540">
    <property type="component" value="Unassembled WGS sequence"/>
</dbReference>
<keyword evidence="2" id="KW-1185">Reference proteome</keyword>
<name>A0ABP1QH81_9HEXA</name>
<evidence type="ECO:0000313" key="1">
    <source>
        <dbReference type="EMBL" id="CAL8103225.1"/>
    </source>
</evidence>